<keyword evidence="4" id="KW-1185">Reference proteome</keyword>
<dbReference type="Gene3D" id="3.30.450.20">
    <property type="entry name" value="PAS domain"/>
    <property type="match status" value="6"/>
</dbReference>
<dbReference type="SUPFAM" id="SSF55785">
    <property type="entry name" value="PYP-like sensor domain (PAS domain)"/>
    <property type="match status" value="6"/>
</dbReference>
<dbReference type="PROSITE" id="PS50887">
    <property type="entry name" value="GGDEF"/>
    <property type="match status" value="1"/>
</dbReference>
<dbReference type="STRING" id="40754.THII_1189"/>
<dbReference type="InterPro" id="IPR035965">
    <property type="entry name" value="PAS-like_dom_sf"/>
</dbReference>
<dbReference type="Pfam" id="PF00989">
    <property type="entry name" value="PAS"/>
    <property type="match status" value="1"/>
</dbReference>
<feature type="domain" description="PAS" evidence="1">
    <location>
        <begin position="499"/>
        <end position="542"/>
    </location>
</feature>
<proteinExistence type="predicted"/>
<accession>A0A090BUP9</accession>
<organism evidence="3 4">
    <name type="scientific">Thioploca ingrica</name>
    <dbReference type="NCBI Taxonomy" id="40754"/>
    <lineage>
        <taxon>Bacteria</taxon>
        <taxon>Pseudomonadati</taxon>
        <taxon>Pseudomonadota</taxon>
        <taxon>Gammaproteobacteria</taxon>
        <taxon>Thiotrichales</taxon>
        <taxon>Thiotrichaceae</taxon>
        <taxon>Thioploca</taxon>
    </lineage>
</organism>
<dbReference type="Pfam" id="PF13426">
    <property type="entry name" value="PAS_9"/>
    <property type="match status" value="3"/>
</dbReference>
<dbReference type="EMBL" id="AP014633">
    <property type="protein sequence ID" value="BAP55486.1"/>
    <property type="molecule type" value="Genomic_DNA"/>
</dbReference>
<dbReference type="SMART" id="SM00091">
    <property type="entry name" value="PAS"/>
    <property type="match status" value="6"/>
</dbReference>
<dbReference type="InterPro" id="IPR000014">
    <property type="entry name" value="PAS"/>
</dbReference>
<dbReference type="NCBIfam" id="TIGR00229">
    <property type="entry name" value="sensory_box"/>
    <property type="match status" value="4"/>
</dbReference>
<dbReference type="OrthoDB" id="9803824at2"/>
<dbReference type="KEGG" id="tig:THII_1189"/>
<feature type="domain" description="PAS" evidence="1">
    <location>
        <begin position="121"/>
        <end position="193"/>
    </location>
</feature>
<dbReference type="PROSITE" id="PS50112">
    <property type="entry name" value="PAS"/>
    <property type="match status" value="4"/>
</dbReference>
<feature type="domain" description="GGDEF" evidence="2">
    <location>
        <begin position="769"/>
        <end position="902"/>
    </location>
</feature>
<feature type="domain" description="PAS" evidence="1">
    <location>
        <begin position="629"/>
        <end position="691"/>
    </location>
</feature>
<dbReference type="NCBIfam" id="TIGR00254">
    <property type="entry name" value="GGDEF"/>
    <property type="match status" value="1"/>
</dbReference>
<dbReference type="Pfam" id="PF00990">
    <property type="entry name" value="GGDEF"/>
    <property type="match status" value="1"/>
</dbReference>
<dbReference type="Gene3D" id="3.30.70.270">
    <property type="match status" value="1"/>
</dbReference>
<evidence type="ECO:0000259" key="1">
    <source>
        <dbReference type="PROSITE" id="PS50112"/>
    </source>
</evidence>
<dbReference type="AlphaFoldDB" id="A0A090BUP9"/>
<dbReference type="CDD" id="cd01949">
    <property type="entry name" value="GGDEF"/>
    <property type="match status" value="1"/>
</dbReference>
<dbReference type="CDD" id="cd00130">
    <property type="entry name" value="PAS"/>
    <property type="match status" value="5"/>
</dbReference>
<evidence type="ECO:0000313" key="4">
    <source>
        <dbReference type="Proteomes" id="UP000031623"/>
    </source>
</evidence>
<evidence type="ECO:0000313" key="3">
    <source>
        <dbReference type="EMBL" id="BAP55486.1"/>
    </source>
</evidence>
<gene>
    <name evidence="3" type="ORF">THII_1189</name>
</gene>
<dbReference type="PANTHER" id="PTHR44757:SF2">
    <property type="entry name" value="BIOFILM ARCHITECTURE MAINTENANCE PROTEIN MBAA"/>
    <property type="match status" value="1"/>
</dbReference>
<protein>
    <submittedName>
        <fullName evidence="3">PAS domain S-box/diguanylate cyclase (GGDEF) domain-containing protein</fullName>
    </submittedName>
</protein>
<dbReference type="InterPro" id="IPR052155">
    <property type="entry name" value="Biofilm_reg_signaling"/>
</dbReference>
<sequence>MVSPNLEDLPHLQCILDFQGHIKQVNTAWQQQLGIMVQHLLVTTFTHWVHSEDLAHTQESLTQLSQGKTDRIVFENRVRDIAGKYRWLIWVMTASLTKGFIYAIGLEMPAREQNEVRLHETEQRYQTIINQLLQGLLIYGVDGKITACNPSTEKILGLKAEQLLGRATWNLMTIHEDSSDFPKESHPAAVTSRTGKICIGEVMGIYKHDNTITWLSINSLPLPYTSKLPPFPVVSTLTDISEYKEKRDTLGEKVKLFSAILNIIKTGIAVTDAQGCFVQVNSAYCQMYGYRAEELLGQSFTLFLPPPLQPESVQAHRDFLADNATHSGQWSMQHREGRILNYPVTENKLLIDESKRFKVTVVTQLSEEVEELPQLFDLTNNDSWLRLLLRQLPVTVLSIDRKGRLTFIEGQHIELLLGLPVEKCLGQSIFEVSPRLTPLIPDFKRALGGESFNKVIVYAGVSFKTKYMPLLKANEWVGILMVFHDITEQRILKLRLERSMQELELLASHTSIGLMYLEQQQKIVRVNKECADLLGYTQTELLKLSAERLFRTLDDYIQFQQQAGIHLRKEESYDTLLWLRKKEGTYVYGRIMVKALSQSNRTLWLLEETKEPDHRQSNTTVSLQAAFWSTTSDAILIMDPLLRILQANPASSKLTGYTPEELVNKSLPELNSGQQNSQFYQNVMDSIVQQGQWQGHLWQRHKNNMAYLCELKLQAFDSTTGVASRYLAILSHNHSHNTAFADPLTGLPSKQLFLHKLSKTHALCQRNKKFFAILLIGIDNMSAINIKYGCIIGDQFLYTIGQILKSSVRDSDTVARYGGNMFSVNLDEISKPEDACLVSQVMLFKLTQPFVLQEQSVQASVSIGVVVYPEDGTQVDILLERAKQTLEQVQTQGGGRCGFHSPRF</sequence>
<name>A0A090BUP9_9GAMM</name>
<dbReference type="SMART" id="SM00267">
    <property type="entry name" value="GGDEF"/>
    <property type="match status" value="1"/>
</dbReference>
<dbReference type="InterPro" id="IPR029787">
    <property type="entry name" value="Nucleotide_cyclase"/>
</dbReference>
<reference evidence="3 4" key="1">
    <citation type="journal article" date="2014" name="ISME J.">
        <title>Ecophysiology of Thioploca ingrica as revealed by the complete genome sequence supplemented with proteomic evidence.</title>
        <authorList>
            <person name="Kojima H."/>
            <person name="Ogura Y."/>
            <person name="Yamamoto N."/>
            <person name="Togashi T."/>
            <person name="Mori H."/>
            <person name="Watanabe T."/>
            <person name="Nemoto F."/>
            <person name="Kurokawa K."/>
            <person name="Hayashi T."/>
            <person name="Fukui M."/>
        </authorList>
    </citation>
    <scope>NUCLEOTIDE SEQUENCE [LARGE SCALE GENOMIC DNA]</scope>
</reference>
<feature type="domain" description="PAS" evidence="1">
    <location>
        <begin position="253"/>
        <end position="327"/>
    </location>
</feature>
<dbReference type="InterPro" id="IPR000160">
    <property type="entry name" value="GGDEF_dom"/>
</dbReference>
<dbReference type="GO" id="GO:0006355">
    <property type="term" value="P:regulation of DNA-templated transcription"/>
    <property type="evidence" value="ECO:0007669"/>
    <property type="project" value="InterPro"/>
</dbReference>
<dbReference type="Proteomes" id="UP000031623">
    <property type="component" value="Chromosome"/>
</dbReference>
<dbReference type="SUPFAM" id="SSF55073">
    <property type="entry name" value="Nucleotide cyclase"/>
    <property type="match status" value="1"/>
</dbReference>
<evidence type="ECO:0000259" key="2">
    <source>
        <dbReference type="PROSITE" id="PS50887"/>
    </source>
</evidence>
<dbReference type="InterPro" id="IPR013767">
    <property type="entry name" value="PAS_fold"/>
</dbReference>
<dbReference type="HOGENOM" id="CLU_018440_0_0_6"/>
<dbReference type="InterPro" id="IPR043128">
    <property type="entry name" value="Rev_trsase/Diguanyl_cyclase"/>
</dbReference>
<dbReference type="PANTHER" id="PTHR44757">
    <property type="entry name" value="DIGUANYLATE CYCLASE DGCP"/>
    <property type="match status" value="1"/>
</dbReference>